<gene>
    <name evidence="2" type="ORF">SUNI508_00203</name>
</gene>
<evidence type="ECO:0000259" key="1">
    <source>
        <dbReference type="Pfam" id="PF07992"/>
    </source>
</evidence>
<proteinExistence type="predicted"/>
<evidence type="ECO:0000313" key="3">
    <source>
        <dbReference type="Proteomes" id="UP001408356"/>
    </source>
</evidence>
<sequence length="431" mass="47222">MASDKLTLTYKSILLFGPLLFQILLRRIKAIRHRWTYKAVKEAKNVVVIGGSFAGLELSTRLMESLPTGFKIILIEKNSHFNYLFNFPRFSVLPGHEHTAFIPYDKVAKSAPEGIFTRIQGEAVGLTDNQVLLASGEKIDYCYLAVATGSAQPLPAKVSATERNEACLEIQSVQENIQDKNARSIAVVGAGAVGVELASDIKDIYPDKSVTLIHSHSQLLSQFGKKLHDYVMHTLEESGIRVLLNERPRLSANSGSLARNQTLTFSDGHEESFDLVISSTGQRPNSHVLASIYPDAISKATSRINVKPTLQVDIAHDPSPRIFALGDIAEHGGPRMARAVWFQAGVVASNILAMAQGRQPSTRYVPAPFLEGAIKLTLGQKHYVTYGRDEKGQELLVPSHNGKADLDIAKGWWLLGHAQKDVKTAEPVKSA</sequence>
<dbReference type="InterPro" id="IPR023753">
    <property type="entry name" value="FAD/NAD-binding_dom"/>
</dbReference>
<evidence type="ECO:0000313" key="2">
    <source>
        <dbReference type="EMBL" id="KAK9426676.1"/>
    </source>
</evidence>
<comment type="caution">
    <text evidence="2">The sequence shown here is derived from an EMBL/GenBank/DDBJ whole genome shotgun (WGS) entry which is preliminary data.</text>
</comment>
<name>A0ABR2VIS6_9PEZI</name>
<dbReference type="PRINTS" id="PR00411">
    <property type="entry name" value="PNDRDTASEI"/>
</dbReference>
<dbReference type="PANTHER" id="PTHR43735">
    <property type="entry name" value="APOPTOSIS-INDUCING FACTOR 1"/>
    <property type="match status" value="1"/>
</dbReference>
<dbReference type="PRINTS" id="PR00368">
    <property type="entry name" value="FADPNR"/>
</dbReference>
<organism evidence="2 3">
    <name type="scientific">Seiridium unicorne</name>
    <dbReference type="NCBI Taxonomy" id="138068"/>
    <lineage>
        <taxon>Eukaryota</taxon>
        <taxon>Fungi</taxon>
        <taxon>Dikarya</taxon>
        <taxon>Ascomycota</taxon>
        <taxon>Pezizomycotina</taxon>
        <taxon>Sordariomycetes</taxon>
        <taxon>Xylariomycetidae</taxon>
        <taxon>Amphisphaeriales</taxon>
        <taxon>Sporocadaceae</taxon>
        <taxon>Seiridium</taxon>
    </lineage>
</organism>
<accession>A0ABR2VIS6</accession>
<feature type="domain" description="FAD/NAD(P)-binding" evidence="1">
    <location>
        <begin position="45"/>
        <end position="338"/>
    </location>
</feature>
<protein>
    <submittedName>
        <fullName evidence="2">FAD/NAD(P)-binding domain-containing protein</fullName>
    </submittedName>
</protein>
<dbReference type="Gene3D" id="3.50.50.100">
    <property type="match status" value="1"/>
</dbReference>
<dbReference type="InterPro" id="IPR036188">
    <property type="entry name" value="FAD/NAD-bd_sf"/>
</dbReference>
<dbReference type="EMBL" id="JARVKF010000001">
    <property type="protein sequence ID" value="KAK9426676.1"/>
    <property type="molecule type" value="Genomic_DNA"/>
</dbReference>
<dbReference type="SUPFAM" id="SSF51905">
    <property type="entry name" value="FAD/NAD(P)-binding domain"/>
    <property type="match status" value="1"/>
</dbReference>
<keyword evidence="3" id="KW-1185">Reference proteome</keyword>
<dbReference type="Proteomes" id="UP001408356">
    <property type="component" value="Unassembled WGS sequence"/>
</dbReference>
<reference evidence="2 3" key="1">
    <citation type="journal article" date="2024" name="J. Plant Pathol.">
        <title>Sequence and assembly of the genome of Seiridium unicorne, isolate CBS 538.82, causal agent of cypress canker disease.</title>
        <authorList>
            <person name="Scali E."/>
            <person name="Rocca G.D."/>
            <person name="Danti R."/>
            <person name="Garbelotto M."/>
            <person name="Barberini S."/>
            <person name="Baroncelli R."/>
            <person name="Emiliani G."/>
        </authorList>
    </citation>
    <scope>NUCLEOTIDE SEQUENCE [LARGE SCALE GENOMIC DNA]</scope>
    <source>
        <strain evidence="2 3">BM-138-508</strain>
    </source>
</reference>
<dbReference type="PANTHER" id="PTHR43735:SF5">
    <property type="entry name" value="FAD_NAD(P)-BINDING DOMAIN-CONTAINING PROTEIN"/>
    <property type="match status" value="1"/>
</dbReference>
<dbReference type="Pfam" id="PF07992">
    <property type="entry name" value="Pyr_redox_2"/>
    <property type="match status" value="1"/>
</dbReference>